<dbReference type="FunCoup" id="A0A7R8ULV0">
    <property type="interactions" value="13"/>
</dbReference>
<dbReference type="PANTHER" id="PTHR21027">
    <property type="entry name" value="TRNA-SPLICING ENDONUCLEASE SUBUNIT SEN54"/>
    <property type="match status" value="1"/>
</dbReference>
<dbReference type="OMA" id="RICARSI"/>
<evidence type="ECO:0000256" key="3">
    <source>
        <dbReference type="SAM" id="MobiDB-lite"/>
    </source>
</evidence>
<evidence type="ECO:0000256" key="2">
    <source>
        <dbReference type="ARBA" id="ARBA00022694"/>
    </source>
</evidence>
<protein>
    <recommendedName>
        <fullName evidence="4">tRNA-splicing endonuclease subunit Sen54 N-terminal domain-containing protein</fullName>
    </recommendedName>
</protein>
<evidence type="ECO:0000259" key="4">
    <source>
        <dbReference type="Pfam" id="PF12928"/>
    </source>
</evidence>
<proteinExistence type="inferred from homology"/>
<dbReference type="Pfam" id="PF12928">
    <property type="entry name" value="tRNA_int_end_N2"/>
    <property type="match status" value="1"/>
</dbReference>
<feature type="domain" description="tRNA-splicing endonuclease subunit Sen54 N-terminal" evidence="4">
    <location>
        <begin position="59"/>
        <end position="122"/>
    </location>
</feature>
<evidence type="ECO:0000313" key="6">
    <source>
        <dbReference type="Proteomes" id="UP000594454"/>
    </source>
</evidence>
<dbReference type="PANTHER" id="PTHR21027:SF1">
    <property type="entry name" value="TRNA-SPLICING ENDONUCLEASE SUBUNIT SEN54"/>
    <property type="match status" value="1"/>
</dbReference>
<gene>
    <name evidence="5" type="ORF">HERILL_LOCUS6007</name>
</gene>
<evidence type="ECO:0000313" key="5">
    <source>
        <dbReference type="EMBL" id="CAD7083014.1"/>
    </source>
</evidence>
<dbReference type="AlphaFoldDB" id="A0A7R8ULV0"/>
<comment type="similarity">
    <text evidence="1">Belongs to the SEN54 family.</text>
</comment>
<reference evidence="5 6" key="1">
    <citation type="submission" date="2020-11" db="EMBL/GenBank/DDBJ databases">
        <authorList>
            <person name="Wallbank WR R."/>
            <person name="Pardo Diaz C."/>
            <person name="Kozak K."/>
            <person name="Martin S."/>
            <person name="Jiggins C."/>
            <person name="Moest M."/>
            <person name="Warren A I."/>
            <person name="Generalovic N T."/>
            <person name="Byers J.R.P. K."/>
            <person name="Montejo-Kovacevich G."/>
            <person name="Yen C E."/>
        </authorList>
    </citation>
    <scope>NUCLEOTIDE SEQUENCE [LARGE SCALE GENOMIC DNA]</scope>
</reference>
<keyword evidence="6" id="KW-1185">Reference proteome</keyword>
<feature type="region of interest" description="Disordered" evidence="3">
    <location>
        <begin position="229"/>
        <end position="254"/>
    </location>
</feature>
<dbReference type="InParanoid" id="A0A7R8ULV0"/>
<dbReference type="EMBL" id="LR899010">
    <property type="protein sequence ID" value="CAD7083014.1"/>
    <property type="molecule type" value="Genomic_DNA"/>
</dbReference>
<evidence type="ECO:0000256" key="1">
    <source>
        <dbReference type="ARBA" id="ARBA00005736"/>
    </source>
</evidence>
<dbReference type="GO" id="GO:0000379">
    <property type="term" value="P:tRNA-type intron splice site recognition and cleavage"/>
    <property type="evidence" value="ECO:0007669"/>
    <property type="project" value="TreeGrafter"/>
</dbReference>
<name>A0A7R8ULV0_HERIL</name>
<dbReference type="Proteomes" id="UP000594454">
    <property type="component" value="Chromosome 2"/>
</dbReference>
<dbReference type="OrthoDB" id="408683at2759"/>
<dbReference type="GO" id="GO:0000214">
    <property type="term" value="C:tRNA-intron endonuclease complex"/>
    <property type="evidence" value="ECO:0007669"/>
    <property type="project" value="TreeGrafter"/>
</dbReference>
<accession>A0A7R8ULV0</accession>
<dbReference type="InterPro" id="IPR024336">
    <property type="entry name" value="tRNA_splic_suSen54_N"/>
</dbReference>
<dbReference type="InterPro" id="IPR024337">
    <property type="entry name" value="tRNA_splic_suSen54"/>
</dbReference>
<sequence>MEGRIVFKPTGKFEKIENLIQSRNVIASPVRKGLKKAVPDGSKEEQDEIQRMRNELRALLFRPRVERICARSIGEWDSERKAVRLIRKEGKFQGFGYTVDKVEYLTNYEALFLLELNRLEIYFNSVLVSVEQAYHLLLGQEKSREYDKYLIYSTLSRTGYIVQKFTNQPNRPAATVAQTCDEVDCIWEILQSRLDKNYEIPTYVRNFERFEAISTSMASIIERTKSASTADSTCDSSEPPILPPGKRKGNSNGEHHCNAKRWKYDYTVRREQLGSFLDCLKDEREYLRFREMFEKLEVVELKGFDDFDDENSRDFTIDFDLHLPSGSFRKSGNDPPSCRVIVLGPEDKFPNRSELVKAFKSQVVTVPLLITYVSLSKHIQAFLYYFT</sequence>
<keyword evidence="2" id="KW-0819">tRNA processing</keyword>
<organism evidence="5 6">
    <name type="scientific">Hermetia illucens</name>
    <name type="common">Black soldier fly</name>
    <dbReference type="NCBI Taxonomy" id="343691"/>
    <lineage>
        <taxon>Eukaryota</taxon>
        <taxon>Metazoa</taxon>
        <taxon>Ecdysozoa</taxon>
        <taxon>Arthropoda</taxon>
        <taxon>Hexapoda</taxon>
        <taxon>Insecta</taxon>
        <taxon>Pterygota</taxon>
        <taxon>Neoptera</taxon>
        <taxon>Endopterygota</taxon>
        <taxon>Diptera</taxon>
        <taxon>Brachycera</taxon>
        <taxon>Stratiomyomorpha</taxon>
        <taxon>Stratiomyidae</taxon>
        <taxon>Hermetiinae</taxon>
        <taxon>Hermetia</taxon>
    </lineage>
</organism>